<dbReference type="RefSeq" id="XP_064687869.1">
    <property type="nucleotide sequence ID" value="XM_064832314.1"/>
</dbReference>
<name>A0AAN7DQZ4_9FUNG</name>
<evidence type="ECO:0000313" key="2">
    <source>
        <dbReference type="Proteomes" id="UP001304243"/>
    </source>
</evidence>
<sequence>MKLTNDLSLSLKSSQIVVVSPLFADWNISLLRALFLETGWITTKDSDSKLMLVPYIEAYVNDFQMLGVCDEPFQREGKYMLLLPQPAEEAGKVIYTSICFQMHCAKELSAVSKKLAFSDFLLVPSILSSKSICLPTMDEALLTASKMIITKFRDDYKMQYGINTENELSESAVSEIAIALANIAPTRWNLEGTINKISNNLRYVDFAENLPPDFKEYPTKYFLMDLAQEANTQQYTNRLCDFLHESLKNIGSIKDAPDGVRKIILDSGHLKSHHRYYIKMALLQAKLIRPEDAFTAVNIENGALPRSLKMVQVANALLPPLIQDEEESNEIAFNDGQDNDSTLLPLNSFYVQANIGERQIDFILNKVVKASLCKDPVKLFTAQERTVEMDDILVVASEIMWGHYQQLESESHLDSLITCCAKHENITLSLSHYKCFTANLTNFINNWFQNKSTLSCKELDTCHLISIDKECPCALKITHRMLLEIGLKPVVSIIAETIVGTTLSSDHFGLYPVSALFVKRGVGFVDNVYCSDCLQHHLEEKLAEFFQNHQQKPAMCFVDKEAEHALKQFLVKGNYKQIAGSTYTISMKIETEKSSFTYELLDDYRNAYQDIPGTYSRSNLRRVQYFNSEYTILKKDKDLPSTGFKRIFFLLNRRTAVVTLNIQLPAHTFQLKVIQAEFVLGQDSCYISIAILPLLHSSAMRVTLSCFGASSIGEVFEEIESIEIQERLHLKRK</sequence>
<proteinExistence type="predicted"/>
<dbReference type="Proteomes" id="UP001304243">
    <property type="component" value="Unassembled WGS sequence"/>
</dbReference>
<protein>
    <submittedName>
        <fullName evidence="1">Uncharacterized protein</fullName>
    </submittedName>
</protein>
<accession>A0AAN7DQZ4</accession>
<dbReference type="AlphaFoldDB" id="A0AAN7DQZ4"/>
<organism evidence="1 2">
    <name type="scientific">Mucor velutinosus</name>
    <dbReference type="NCBI Taxonomy" id="708070"/>
    <lineage>
        <taxon>Eukaryota</taxon>
        <taxon>Fungi</taxon>
        <taxon>Fungi incertae sedis</taxon>
        <taxon>Mucoromycota</taxon>
        <taxon>Mucoromycotina</taxon>
        <taxon>Mucoromycetes</taxon>
        <taxon>Mucorales</taxon>
        <taxon>Mucorineae</taxon>
        <taxon>Mucoraceae</taxon>
        <taxon>Mucor</taxon>
    </lineage>
</organism>
<gene>
    <name evidence="1" type="ORF">ATC70_013148</name>
</gene>
<keyword evidence="2" id="KW-1185">Reference proteome</keyword>
<evidence type="ECO:0000313" key="1">
    <source>
        <dbReference type="EMBL" id="KAK4521203.1"/>
    </source>
</evidence>
<reference evidence="1 2" key="1">
    <citation type="submission" date="2022-11" db="EMBL/GenBank/DDBJ databases">
        <title>Mucor velutinosus strain NIH1002 WGS.</title>
        <authorList>
            <person name="Subramanian P."/>
            <person name="Mullikin J.C."/>
            <person name="Segre J.A."/>
            <person name="Zelazny A.M."/>
        </authorList>
    </citation>
    <scope>NUCLEOTIDE SEQUENCE [LARGE SCALE GENOMIC DNA]</scope>
    <source>
        <strain evidence="1 2">NIH1002</strain>
    </source>
</reference>
<dbReference type="GeneID" id="89956834"/>
<dbReference type="EMBL" id="JASEJX010000006">
    <property type="protein sequence ID" value="KAK4521203.1"/>
    <property type="molecule type" value="Genomic_DNA"/>
</dbReference>
<comment type="caution">
    <text evidence="1">The sequence shown here is derived from an EMBL/GenBank/DDBJ whole genome shotgun (WGS) entry which is preliminary data.</text>
</comment>